<evidence type="ECO:0000259" key="4">
    <source>
        <dbReference type="Pfam" id="PF17862"/>
    </source>
</evidence>
<gene>
    <name evidence="5" type="ORF">scyTo_0004857</name>
</gene>
<dbReference type="Pfam" id="PF17862">
    <property type="entry name" value="AAA_lid_3"/>
    <property type="match status" value="1"/>
</dbReference>
<name>A0A401NY51_SCYTO</name>
<dbReference type="PANTHER" id="PTHR23077:SF27">
    <property type="entry name" value="ATPASE FAMILY GENE 2 PROTEIN HOMOLOG A"/>
    <property type="match status" value="1"/>
</dbReference>
<keyword evidence="3" id="KW-0067">ATP-binding</keyword>
<dbReference type="GO" id="GO:0016887">
    <property type="term" value="F:ATP hydrolysis activity"/>
    <property type="evidence" value="ECO:0007669"/>
    <property type="project" value="TreeGrafter"/>
</dbReference>
<sequence length="129" mass="14764">SKIIVKESVGLLEDEEALMRPGRIDRIIYVPLPDAATRAEIFKLQFRSMPISDDVSLDYLVARTQKYSGAEITALCREAALLALQEDLQAKIIMTRHFEQSLEIVTPRIPKKLMDFFENYQQQSGLHNL</sequence>
<dbReference type="SUPFAM" id="SSF52540">
    <property type="entry name" value="P-loop containing nucleoside triphosphate hydrolases"/>
    <property type="match status" value="1"/>
</dbReference>
<dbReference type="PANTHER" id="PTHR23077">
    <property type="entry name" value="AAA-FAMILY ATPASE"/>
    <property type="match status" value="1"/>
</dbReference>
<evidence type="ECO:0000256" key="1">
    <source>
        <dbReference type="ARBA" id="ARBA00022737"/>
    </source>
</evidence>
<dbReference type="AlphaFoldDB" id="A0A401NY51"/>
<accession>A0A401NY51</accession>
<feature type="non-terminal residue" evidence="5">
    <location>
        <position position="1"/>
    </location>
</feature>
<dbReference type="FunFam" id="1.10.8.60:FF:000069">
    <property type="entry name" value="spermatogenesis-associated protein 5 isoform X1"/>
    <property type="match status" value="1"/>
</dbReference>
<dbReference type="GO" id="GO:0005737">
    <property type="term" value="C:cytoplasm"/>
    <property type="evidence" value="ECO:0007669"/>
    <property type="project" value="TreeGrafter"/>
</dbReference>
<protein>
    <recommendedName>
        <fullName evidence="4">AAA ATPase AAA+ lid domain-containing protein</fullName>
    </recommendedName>
</protein>
<reference evidence="5 6" key="1">
    <citation type="journal article" date="2018" name="Nat. Ecol. Evol.">
        <title>Shark genomes provide insights into elasmobranch evolution and the origin of vertebrates.</title>
        <authorList>
            <person name="Hara Y"/>
            <person name="Yamaguchi K"/>
            <person name="Onimaru K"/>
            <person name="Kadota M"/>
            <person name="Koyanagi M"/>
            <person name="Keeley SD"/>
            <person name="Tatsumi K"/>
            <person name="Tanaka K"/>
            <person name="Motone F"/>
            <person name="Kageyama Y"/>
            <person name="Nozu R"/>
            <person name="Adachi N"/>
            <person name="Nishimura O"/>
            <person name="Nakagawa R"/>
            <person name="Tanegashima C"/>
            <person name="Kiyatake I"/>
            <person name="Matsumoto R"/>
            <person name="Murakumo K"/>
            <person name="Nishida K"/>
            <person name="Terakita A"/>
            <person name="Kuratani S"/>
            <person name="Sato K"/>
            <person name="Hyodo S Kuraku.S."/>
        </authorList>
    </citation>
    <scope>NUCLEOTIDE SEQUENCE [LARGE SCALE GENOMIC DNA]</scope>
</reference>
<dbReference type="InterPro" id="IPR041569">
    <property type="entry name" value="AAA_lid_3"/>
</dbReference>
<dbReference type="Gene3D" id="1.10.8.60">
    <property type="match status" value="1"/>
</dbReference>
<dbReference type="Gene3D" id="3.40.50.300">
    <property type="entry name" value="P-loop containing nucleotide triphosphate hydrolases"/>
    <property type="match status" value="1"/>
</dbReference>
<evidence type="ECO:0000313" key="6">
    <source>
        <dbReference type="Proteomes" id="UP000288216"/>
    </source>
</evidence>
<comment type="caution">
    <text evidence="5">The sequence shown here is derived from an EMBL/GenBank/DDBJ whole genome shotgun (WGS) entry which is preliminary data.</text>
</comment>
<dbReference type="OrthoDB" id="27435at2759"/>
<keyword evidence="6" id="KW-1185">Reference proteome</keyword>
<organism evidence="5 6">
    <name type="scientific">Scyliorhinus torazame</name>
    <name type="common">Cloudy catshark</name>
    <name type="synonym">Catulus torazame</name>
    <dbReference type="NCBI Taxonomy" id="75743"/>
    <lineage>
        <taxon>Eukaryota</taxon>
        <taxon>Metazoa</taxon>
        <taxon>Chordata</taxon>
        <taxon>Craniata</taxon>
        <taxon>Vertebrata</taxon>
        <taxon>Chondrichthyes</taxon>
        <taxon>Elasmobranchii</taxon>
        <taxon>Galeomorphii</taxon>
        <taxon>Galeoidea</taxon>
        <taxon>Carcharhiniformes</taxon>
        <taxon>Scyliorhinidae</taxon>
        <taxon>Scyliorhinus</taxon>
    </lineage>
</organism>
<keyword evidence="1" id="KW-0677">Repeat</keyword>
<dbReference type="Proteomes" id="UP000288216">
    <property type="component" value="Unassembled WGS sequence"/>
</dbReference>
<evidence type="ECO:0000256" key="2">
    <source>
        <dbReference type="ARBA" id="ARBA00022741"/>
    </source>
</evidence>
<dbReference type="InterPro" id="IPR027417">
    <property type="entry name" value="P-loop_NTPase"/>
</dbReference>
<dbReference type="STRING" id="75743.A0A401NY51"/>
<proteinExistence type="predicted"/>
<dbReference type="EMBL" id="BFAA01001460">
    <property type="protein sequence ID" value="GCB65770.1"/>
    <property type="molecule type" value="Genomic_DNA"/>
</dbReference>
<dbReference type="GO" id="GO:0005524">
    <property type="term" value="F:ATP binding"/>
    <property type="evidence" value="ECO:0007669"/>
    <property type="project" value="UniProtKB-KW"/>
</dbReference>
<dbReference type="InterPro" id="IPR050168">
    <property type="entry name" value="AAA_ATPase_domain"/>
</dbReference>
<keyword evidence="2" id="KW-0547">Nucleotide-binding</keyword>
<evidence type="ECO:0000313" key="5">
    <source>
        <dbReference type="EMBL" id="GCB65770.1"/>
    </source>
</evidence>
<dbReference type="OMA" id="MPINDDI"/>
<feature type="domain" description="AAA ATPase AAA+ lid" evidence="4">
    <location>
        <begin position="54"/>
        <end position="99"/>
    </location>
</feature>
<evidence type="ECO:0000256" key="3">
    <source>
        <dbReference type="ARBA" id="ARBA00022840"/>
    </source>
</evidence>